<feature type="region of interest" description="Disordered" evidence="1">
    <location>
        <begin position="1"/>
        <end position="40"/>
    </location>
</feature>
<evidence type="ECO:0000256" key="1">
    <source>
        <dbReference type="SAM" id="MobiDB-lite"/>
    </source>
</evidence>
<accession>A0A2H1WLR4</accession>
<proteinExistence type="predicted"/>
<sequence length="229" mass="26241">MTSQRFLLKGENHPMSSPALGKARESDTPTDKNHPVPTPAFRAGAPVNPLDYFKILDTYFLFSYGNKYFRIHIEMSREVTCRHTKLIIMLPAYSRNCLTRNSTSFTQQSPRLVSRNVAHNYEPLAWLETSRVPRQTVTRENHPTTSPALGVAFKRTKGHRDRESDFVLYYVEILIPFVLKVGNTSNDFSRLGRGERCLNLNNNHPVFTFAFRAGDPVKHQPYWALSVVV</sequence>
<evidence type="ECO:0000313" key="2">
    <source>
        <dbReference type="EMBL" id="SOQ53916.1"/>
    </source>
</evidence>
<organism evidence="2">
    <name type="scientific">Spodoptera frugiperda</name>
    <name type="common">Fall armyworm</name>
    <dbReference type="NCBI Taxonomy" id="7108"/>
    <lineage>
        <taxon>Eukaryota</taxon>
        <taxon>Metazoa</taxon>
        <taxon>Ecdysozoa</taxon>
        <taxon>Arthropoda</taxon>
        <taxon>Hexapoda</taxon>
        <taxon>Insecta</taxon>
        <taxon>Pterygota</taxon>
        <taxon>Neoptera</taxon>
        <taxon>Endopterygota</taxon>
        <taxon>Lepidoptera</taxon>
        <taxon>Glossata</taxon>
        <taxon>Ditrysia</taxon>
        <taxon>Noctuoidea</taxon>
        <taxon>Noctuidae</taxon>
        <taxon>Amphipyrinae</taxon>
        <taxon>Spodoptera</taxon>
    </lineage>
</organism>
<gene>
    <name evidence="2" type="ORF">SFRICE_018533</name>
</gene>
<reference evidence="2" key="1">
    <citation type="submission" date="2016-07" db="EMBL/GenBank/DDBJ databases">
        <authorList>
            <person name="Bretaudeau A."/>
        </authorList>
    </citation>
    <scope>NUCLEOTIDE SEQUENCE</scope>
    <source>
        <strain evidence="2">Rice</strain>
        <tissue evidence="2">Whole body</tissue>
    </source>
</reference>
<protein>
    <submittedName>
        <fullName evidence="2">SFRICE_018533</fullName>
    </submittedName>
</protein>
<dbReference type="AlphaFoldDB" id="A0A2H1WLR4"/>
<dbReference type="EMBL" id="ODYU01009459">
    <property type="protein sequence ID" value="SOQ53916.1"/>
    <property type="molecule type" value="Genomic_DNA"/>
</dbReference>
<feature type="compositionally biased region" description="Basic and acidic residues" evidence="1">
    <location>
        <begin position="22"/>
        <end position="34"/>
    </location>
</feature>
<name>A0A2H1WLR4_SPOFR</name>